<dbReference type="InterPro" id="IPR019285">
    <property type="entry name" value="DUF2336"/>
</dbReference>
<proteinExistence type="predicted"/>
<dbReference type="InterPro" id="IPR011989">
    <property type="entry name" value="ARM-like"/>
</dbReference>
<sequence length="426" mass="47734">MRQNPTLQNQIHSYERAKKIAHSGTREERTEIAGQLETPPEILYFLAQDPETSVRLNVAQNSVTPIQADEILSKDPDTTVREKVAEKLFKETSDLSFLNDPRKKEAANHIIENFAHDPSSKIRRLLARAVKMLSELSHKLALLLAQDPDADVSVPLLKYSPVLKSQDLKNMVRHSKNAPHITPAIAQRHEIEEIVCDEIVHQEDELAVSMLLSNIGAKLSQDAYDVITDKVQTHPDWQEPLAARGGLPETTIKRLALVISGTLLKTLVSRNHIAPSAMNDVLGVIKERVLSGEIENEIFDALQLTPQDPLSPYERAKYDYLEGSLTEEFIESALLKGEQAYVTGAIAIMARAPYEAVQKAITMQHAKALMSFIWRGGLSARLGLEVQKRMAKMTGQKVLYPRNGTEFPLTEREMLWQLELFTDLAG</sequence>
<dbReference type="Pfam" id="PF10098">
    <property type="entry name" value="DUF2336"/>
    <property type="match status" value="1"/>
</dbReference>
<dbReference type="InterPro" id="IPR016024">
    <property type="entry name" value="ARM-type_fold"/>
</dbReference>
<dbReference type="RefSeq" id="WP_331256300.1">
    <property type="nucleotide sequence ID" value="NZ_CP133270.1"/>
</dbReference>
<evidence type="ECO:0000313" key="2">
    <source>
        <dbReference type="Proteomes" id="UP001330434"/>
    </source>
</evidence>
<organism evidence="1 2">
    <name type="scientific">Candidatus Bealeia paramacronuclearis</name>
    <dbReference type="NCBI Taxonomy" id="1921001"/>
    <lineage>
        <taxon>Bacteria</taxon>
        <taxon>Pseudomonadati</taxon>
        <taxon>Pseudomonadota</taxon>
        <taxon>Alphaproteobacteria</taxon>
        <taxon>Holosporales</taxon>
        <taxon>Holosporaceae</taxon>
        <taxon>Candidatus Bealeia</taxon>
    </lineage>
</organism>
<dbReference type="SUPFAM" id="SSF48371">
    <property type="entry name" value="ARM repeat"/>
    <property type="match status" value="1"/>
</dbReference>
<keyword evidence="2" id="KW-1185">Reference proteome</keyword>
<reference evidence="1 2" key="1">
    <citation type="journal article" date="2024" name="Environ. Microbiol.">
        <title>Novel evolutionary insights on the interactions of the Holosporales (Alphaproteobacteria) with eukaryotic hosts from comparative genomics.</title>
        <authorList>
            <person name="Giovannini M."/>
            <person name="Petroni G."/>
            <person name="Castelli M."/>
        </authorList>
    </citation>
    <scope>NUCLEOTIDE SEQUENCE [LARGE SCALE GENOMIC DNA]</scope>
    <source>
        <strain evidence="1 2">US_Bl 15I1</strain>
    </source>
</reference>
<evidence type="ECO:0000313" key="1">
    <source>
        <dbReference type="EMBL" id="WVX67583.1"/>
    </source>
</evidence>
<dbReference type="Proteomes" id="UP001330434">
    <property type="component" value="Chromosome"/>
</dbReference>
<gene>
    <name evidence="1" type="ORF">Bealeia1_01797</name>
</gene>
<dbReference type="Gene3D" id="1.25.10.10">
    <property type="entry name" value="Leucine-rich Repeat Variant"/>
    <property type="match status" value="1"/>
</dbReference>
<protein>
    <submittedName>
        <fullName evidence="1">DUF2336 domain-containing protein</fullName>
    </submittedName>
</protein>
<name>A0ABZ2C5H0_9PROT</name>
<accession>A0ABZ2C5H0</accession>
<dbReference type="EMBL" id="CP133270">
    <property type="protein sequence ID" value="WVX67583.1"/>
    <property type="molecule type" value="Genomic_DNA"/>
</dbReference>